<dbReference type="InterPro" id="IPR010496">
    <property type="entry name" value="AL/BT2_dom"/>
</dbReference>
<evidence type="ECO:0000256" key="1">
    <source>
        <dbReference type="SAM" id="SignalP"/>
    </source>
</evidence>
<feature type="domain" description="3-keto-alpha-glucoside-1,2-lyase/3-keto-2-hydroxy-glucal hydratase" evidence="2">
    <location>
        <begin position="33"/>
        <end position="238"/>
    </location>
</feature>
<name>A0ABM8UJ01_9BACT</name>
<proteinExistence type="predicted"/>
<sequence length="240" mass="26953">MLRISLTCAFAILYIGIQAQSLNTLSAGEKKDGWKLLFDGKTLKGWHAYNAKTPGSAWIIEDGAVKLNVPERAGNKAKNGGDIVTDEMVNGDFEFKAEWKVSKYANSGIFFFVDENLTNKNMHTTGLELQVIDDKIYEGAKENTHRASDFFGIANARLREGNPQGEWNKVHFIVKNGKLTVYQNEFIVQEHDLNGADWKQRVANSGLKAAPIGKGIYKGRIGLQDWGSTVWYRNIKLRRL</sequence>
<organism evidence="3 4">
    <name type="scientific">Dyadobacter linearis</name>
    <dbReference type="NCBI Taxonomy" id="2823330"/>
    <lineage>
        <taxon>Bacteria</taxon>
        <taxon>Pseudomonadati</taxon>
        <taxon>Bacteroidota</taxon>
        <taxon>Cytophagia</taxon>
        <taxon>Cytophagales</taxon>
        <taxon>Spirosomataceae</taxon>
        <taxon>Dyadobacter</taxon>
    </lineage>
</organism>
<dbReference type="EMBL" id="CAJRAU010000001">
    <property type="protein sequence ID" value="CAG5067344.1"/>
    <property type="molecule type" value="Genomic_DNA"/>
</dbReference>
<keyword evidence="4" id="KW-1185">Reference proteome</keyword>
<gene>
    <name evidence="3" type="ORF">DYBT9623_00064</name>
</gene>
<protein>
    <recommendedName>
        <fullName evidence="2">3-keto-alpha-glucoside-1,2-lyase/3-keto-2-hydroxy-glucal hydratase domain-containing protein</fullName>
    </recommendedName>
</protein>
<dbReference type="Gene3D" id="2.60.120.560">
    <property type="entry name" value="Exo-inulinase, domain 1"/>
    <property type="match status" value="1"/>
</dbReference>
<reference evidence="3 4" key="1">
    <citation type="submission" date="2021-04" db="EMBL/GenBank/DDBJ databases">
        <authorList>
            <person name="Rodrigo-Torres L."/>
            <person name="Arahal R. D."/>
            <person name="Lucena T."/>
        </authorList>
    </citation>
    <scope>NUCLEOTIDE SEQUENCE [LARGE SCALE GENOMIC DNA]</scope>
    <source>
        <strain evidence="3 4">CECT 9623</strain>
    </source>
</reference>
<evidence type="ECO:0000259" key="2">
    <source>
        <dbReference type="Pfam" id="PF06439"/>
    </source>
</evidence>
<accession>A0ABM8UJ01</accession>
<feature type="chain" id="PRO_5046454710" description="3-keto-alpha-glucoside-1,2-lyase/3-keto-2-hydroxy-glucal hydratase domain-containing protein" evidence="1">
    <location>
        <begin position="20"/>
        <end position="240"/>
    </location>
</feature>
<dbReference type="Proteomes" id="UP000679725">
    <property type="component" value="Unassembled WGS sequence"/>
</dbReference>
<keyword evidence="1" id="KW-0732">Signal</keyword>
<dbReference type="Pfam" id="PF06439">
    <property type="entry name" value="3keto-disac_hyd"/>
    <property type="match status" value="1"/>
</dbReference>
<evidence type="ECO:0000313" key="4">
    <source>
        <dbReference type="Proteomes" id="UP000679725"/>
    </source>
</evidence>
<comment type="caution">
    <text evidence="3">The sequence shown here is derived from an EMBL/GenBank/DDBJ whole genome shotgun (WGS) entry which is preliminary data.</text>
</comment>
<dbReference type="RefSeq" id="WP_215231530.1">
    <property type="nucleotide sequence ID" value="NZ_CAJRAU010000001.1"/>
</dbReference>
<feature type="signal peptide" evidence="1">
    <location>
        <begin position="1"/>
        <end position="19"/>
    </location>
</feature>
<evidence type="ECO:0000313" key="3">
    <source>
        <dbReference type="EMBL" id="CAG5067344.1"/>
    </source>
</evidence>